<organism evidence="2 3">
    <name type="scientific">Truncatella angustata</name>
    <dbReference type="NCBI Taxonomy" id="152316"/>
    <lineage>
        <taxon>Eukaryota</taxon>
        <taxon>Fungi</taxon>
        <taxon>Dikarya</taxon>
        <taxon>Ascomycota</taxon>
        <taxon>Pezizomycotina</taxon>
        <taxon>Sordariomycetes</taxon>
        <taxon>Xylariomycetidae</taxon>
        <taxon>Amphisphaeriales</taxon>
        <taxon>Sporocadaceae</taxon>
        <taxon>Truncatella</taxon>
    </lineage>
</organism>
<feature type="region of interest" description="Disordered" evidence="1">
    <location>
        <begin position="249"/>
        <end position="290"/>
    </location>
</feature>
<feature type="compositionally biased region" description="Polar residues" evidence="1">
    <location>
        <begin position="250"/>
        <end position="266"/>
    </location>
</feature>
<feature type="compositionally biased region" description="Polar residues" evidence="1">
    <location>
        <begin position="1294"/>
        <end position="1325"/>
    </location>
</feature>
<feature type="compositionally biased region" description="Polar residues" evidence="1">
    <location>
        <begin position="1021"/>
        <end position="1038"/>
    </location>
</feature>
<name>A0A9P9A388_9PEZI</name>
<dbReference type="RefSeq" id="XP_045963131.1">
    <property type="nucleotide sequence ID" value="XM_046099025.1"/>
</dbReference>
<evidence type="ECO:0000256" key="1">
    <source>
        <dbReference type="SAM" id="MobiDB-lite"/>
    </source>
</evidence>
<feature type="region of interest" description="Disordered" evidence="1">
    <location>
        <begin position="1136"/>
        <end position="1398"/>
    </location>
</feature>
<feature type="compositionally biased region" description="Acidic residues" evidence="1">
    <location>
        <begin position="273"/>
        <end position="288"/>
    </location>
</feature>
<feature type="compositionally biased region" description="Polar residues" evidence="1">
    <location>
        <begin position="1151"/>
        <end position="1161"/>
    </location>
</feature>
<protein>
    <submittedName>
        <fullName evidence="2">Uncharacterized protein</fullName>
    </submittedName>
</protein>
<dbReference type="EMBL" id="JAGPXC010000001">
    <property type="protein sequence ID" value="KAH6659000.1"/>
    <property type="molecule type" value="Genomic_DNA"/>
</dbReference>
<dbReference type="Proteomes" id="UP000758603">
    <property type="component" value="Unassembled WGS sequence"/>
</dbReference>
<keyword evidence="3" id="KW-1185">Reference proteome</keyword>
<feature type="region of interest" description="Disordered" evidence="1">
    <location>
        <begin position="1064"/>
        <end position="1118"/>
    </location>
</feature>
<proteinExistence type="predicted"/>
<feature type="compositionally biased region" description="Basic and acidic residues" evidence="1">
    <location>
        <begin position="1233"/>
        <end position="1251"/>
    </location>
</feature>
<feature type="compositionally biased region" description="Polar residues" evidence="1">
    <location>
        <begin position="1387"/>
        <end position="1398"/>
    </location>
</feature>
<dbReference type="GeneID" id="70127917"/>
<evidence type="ECO:0000313" key="2">
    <source>
        <dbReference type="EMBL" id="KAH6659000.1"/>
    </source>
</evidence>
<reference evidence="2" key="1">
    <citation type="journal article" date="2021" name="Nat. Commun.">
        <title>Genetic determinants of endophytism in the Arabidopsis root mycobiome.</title>
        <authorList>
            <person name="Mesny F."/>
            <person name="Miyauchi S."/>
            <person name="Thiergart T."/>
            <person name="Pickel B."/>
            <person name="Atanasova L."/>
            <person name="Karlsson M."/>
            <person name="Huettel B."/>
            <person name="Barry K.W."/>
            <person name="Haridas S."/>
            <person name="Chen C."/>
            <person name="Bauer D."/>
            <person name="Andreopoulos W."/>
            <person name="Pangilinan J."/>
            <person name="LaButti K."/>
            <person name="Riley R."/>
            <person name="Lipzen A."/>
            <person name="Clum A."/>
            <person name="Drula E."/>
            <person name="Henrissat B."/>
            <person name="Kohler A."/>
            <person name="Grigoriev I.V."/>
            <person name="Martin F.M."/>
            <person name="Hacquard S."/>
        </authorList>
    </citation>
    <scope>NUCLEOTIDE SEQUENCE</scope>
    <source>
        <strain evidence="2">MPI-SDFR-AT-0073</strain>
    </source>
</reference>
<accession>A0A9P9A388</accession>
<sequence>MAAPSAGATVELHDYPTDFTTLLEGTRNNGVTSVAVVKPEIEPAVCFKPVRLELPYQRNSQSMVRPGRHLFRQASSAAEQPRFEPRWQDLAKLELEDQLEEDIQTSLNLPSPLETGWQDLSHVAQSIIFKELTDRGGSFQLACRMLLLFSAQVEKWIRIYRAERDQKIRWDMKLVQWQLHAPESWESDLLSGGPVEMQLLTTGEMYKAANFVKSFGYHRIADRIKAWSHKKVTWPFTIDISSYRPHEIQDGNTGSINADTDIQDSATHTDESKDQDEEKEEEDQEETSVDSVRALFSIGLTCPQIKVKNSIRLLTSILPRGTVVIGPSGRQVLSQAGEYRVCPPRQYNTPIEAESQLDFVTDDTTWTSIFHEEYPTQISTKTGIIDDNHDPFATDNIDDNELYPCNLQKDSTNVASQDHAVATTDYLVDNVPEGNDDPLGHSRELVHISHNMKNELYIGTGSSVKKSSTSEAVMASTLTRLADAMTMSDFPWQADHAKEFQVSHLPDSDLFRDAITTYELSSPRLPTQVIPVNKCSSAKQGDSTLFDLINAHANRMHVNKQQSRKDPSNQMFYAPVKPESLQATIAGTKPELMLQDGLSAAFPDTSPAERRQRQWDQIFHAWRHRFVLLNPARNIKDAPTVGPDEFEPYVREALPEGSRPDNNVVGPVEKITVPTIADDQSDLAFMTLPLPPNYAVVSPSGYIMNFDTAHRGPIDGKAPLGRGGIYSFLLPEMAEHLPEHFKPSLPDWIGFRIFLPQQTGLVLDGKWLSRWATMGMHQIAEIDGELDLINDDGRYRTFNQMEAIGTPIKKNARDSDLANAVLREADRILIPYKRQLQLDQERERAEEEMQVDTDHISSKRIQDKLTKKRETDHLRRLAADKKKERQTAKEGGDQREARPLGRGSRATRPAVNYVDDLLDDIVSDDATNEEFWLQDDPDDDVFEVQGPEAESLIVAIRTPQRNSQTEAQAVKSLFATERSRPIKKARKIVPKTNLPGVTAHTIKVAGTDETSSEVPQGLRVTQSLPSQSGPEFAQSYQPSDEEPIYSQLPALVSKRSASLISGINNEGAASEMPAKRRRGRPRKNGSELARPSKKQGTRVLGTGASSLAPAPDPKAIQKTVTPVPVPNFVQQTKLPSSWSIAPPADMDQPTKESSQLDSADLSQKLDPKIITKPASSGGQKSAKLPRDITKNPLMNSDPQSAALKQHSSSPAKAADLPEQPTGSKPAVKILPKPKYELKSARKANRREESLSPKRASTFVSRSLMQEEPEEKRQQASKPKTERITTPVAERTPDRNTTVYDSTAALLTTPVTSQQPSRPSTFSRFQTPKLDFASVNSPSPSGAPEYTHNPMKATHSPLIRKSSALSFHASLPPRPPPSNHTAAITDLASPTTPKGTPSA</sequence>
<comment type="caution">
    <text evidence="2">The sequence shown here is derived from an EMBL/GenBank/DDBJ whole genome shotgun (WGS) entry which is preliminary data.</text>
</comment>
<feature type="compositionally biased region" description="Basic and acidic residues" evidence="1">
    <location>
        <begin position="841"/>
        <end position="899"/>
    </location>
</feature>
<dbReference type="OrthoDB" id="4748690at2759"/>
<feature type="region of interest" description="Disordered" evidence="1">
    <location>
        <begin position="1021"/>
        <end position="1041"/>
    </location>
</feature>
<gene>
    <name evidence="2" type="ORF">BKA67DRAFT_529188</name>
</gene>
<evidence type="ECO:0000313" key="3">
    <source>
        <dbReference type="Proteomes" id="UP000758603"/>
    </source>
</evidence>
<feature type="region of interest" description="Disordered" evidence="1">
    <location>
        <begin position="841"/>
        <end position="908"/>
    </location>
</feature>
<feature type="compositionally biased region" description="Basic and acidic residues" evidence="1">
    <location>
        <begin position="1269"/>
        <end position="1282"/>
    </location>
</feature>